<accession>A0A829YEU7</accession>
<dbReference type="Proteomes" id="UP000445000">
    <property type="component" value="Unassembled WGS sequence"/>
</dbReference>
<name>A0A829YEU7_9GAMM</name>
<evidence type="ECO:0000313" key="5">
    <source>
        <dbReference type="Proteomes" id="UP000445000"/>
    </source>
</evidence>
<dbReference type="SUPFAM" id="SSF55961">
    <property type="entry name" value="Bet v1-like"/>
    <property type="match status" value="1"/>
</dbReference>
<dbReference type="RefSeq" id="WP_244318984.1">
    <property type="nucleotide sequence ID" value="NZ_BLJN01000004.1"/>
</dbReference>
<evidence type="ECO:0000256" key="2">
    <source>
        <dbReference type="SAM" id="MobiDB-lite"/>
    </source>
</evidence>
<feature type="region of interest" description="Disordered" evidence="2">
    <location>
        <begin position="1"/>
        <end position="22"/>
    </location>
</feature>
<dbReference type="Gene3D" id="3.30.530.20">
    <property type="match status" value="1"/>
</dbReference>
<keyword evidence="5" id="KW-1185">Reference proteome</keyword>
<evidence type="ECO:0000256" key="1">
    <source>
        <dbReference type="ARBA" id="ARBA00006817"/>
    </source>
</evidence>
<dbReference type="Pfam" id="PF08327">
    <property type="entry name" value="AHSA1"/>
    <property type="match status" value="1"/>
</dbReference>
<dbReference type="AlphaFoldDB" id="A0A829YEU7"/>
<proteinExistence type="inferred from homology"/>
<reference evidence="5" key="1">
    <citation type="submission" date="2020-01" db="EMBL/GenBank/DDBJ databases">
        <title>'Steroidobacter agaridevorans' sp. nov., agar-degrading bacteria isolated from rhizosphere soils.</title>
        <authorList>
            <person name="Ikenaga M."/>
            <person name="Kataoka M."/>
            <person name="Murouchi A."/>
            <person name="Katsuragi S."/>
            <person name="Sakai M."/>
        </authorList>
    </citation>
    <scope>NUCLEOTIDE SEQUENCE [LARGE SCALE GENOMIC DNA]</scope>
    <source>
        <strain evidence="5">YU21-B</strain>
    </source>
</reference>
<dbReference type="InterPro" id="IPR023393">
    <property type="entry name" value="START-like_dom_sf"/>
</dbReference>
<sequence>MSNDKRAASPDDEDEQREYSSPACYLHEFESYNRVDSASRVIHASPERIYRAHMDPRELISWLPPEGMSGRIDRFEPRVGGAYRMVLTYDQPSAAAKTTESSDSVQGRFVELVPDRLIAQGVTFDSDDPAYAGEMKITWTFMPVPEGTRVDVRCENVPRGIRPEDHAAGLASSLANLAKFCE</sequence>
<comment type="similarity">
    <text evidence="1">Belongs to the AHA1 family.</text>
</comment>
<gene>
    <name evidence="4" type="ORF">GCM10011487_39050</name>
</gene>
<comment type="caution">
    <text evidence="4">The sequence shown here is derived from an EMBL/GenBank/DDBJ whole genome shotgun (WGS) entry which is preliminary data.</text>
</comment>
<dbReference type="EMBL" id="BLJN01000004">
    <property type="protein sequence ID" value="GFE81905.1"/>
    <property type="molecule type" value="Genomic_DNA"/>
</dbReference>
<feature type="domain" description="Activator of Hsp90 ATPase homologue 1/2-like C-terminal" evidence="3">
    <location>
        <begin position="44"/>
        <end position="180"/>
    </location>
</feature>
<evidence type="ECO:0000259" key="3">
    <source>
        <dbReference type="Pfam" id="PF08327"/>
    </source>
</evidence>
<evidence type="ECO:0000313" key="4">
    <source>
        <dbReference type="EMBL" id="GFE81905.1"/>
    </source>
</evidence>
<dbReference type="InterPro" id="IPR013538">
    <property type="entry name" value="ASHA1/2-like_C"/>
</dbReference>
<protein>
    <recommendedName>
        <fullName evidence="3">Activator of Hsp90 ATPase homologue 1/2-like C-terminal domain-containing protein</fullName>
    </recommendedName>
</protein>
<dbReference type="CDD" id="cd08895">
    <property type="entry name" value="SRPBCC_CalC_Aha1-like_2"/>
    <property type="match status" value="1"/>
</dbReference>
<organism evidence="4 5">
    <name type="scientific">Steroidobacter agaridevorans</name>
    <dbReference type="NCBI Taxonomy" id="2695856"/>
    <lineage>
        <taxon>Bacteria</taxon>
        <taxon>Pseudomonadati</taxon>
        <taxon>Pseudomonadota</taxon>
        <taxon>Gammaproteobacteria</taxon>
        <taxon>Steroidobacterales</taxon>
        <taxon>Steroidobacteraceae</taxon>
        <taxon>Steroidobacter</taxon>
    </lineage>
</organism>